<sequence>FKTELATFKSVQNNEVYDTSKSGSGTWFEQRIAEYDVVLQDFCEVVGHNDDSKIPHQRMYFRKLLPTPET</sequence>
<dbReference type="EMBL" id="JX042636">
    <property type="protein sequence ID" value="AGG56708.1"/>
    <property type="molecule type" value="mRNA"/>
</dbReference>
<accession>M4MB74</accession>
<protein>
    <submittedName>
        <fullName evidence="1">Cobalamin acquisition protein 1</fullName>
    </submittedName>
</protein>
<reference evidence="1" key="1">
    <citation type="journal article" date="2012" name="Proc. Natl. Acad. Sci. U.S.A.">
        <title>Influence of cobalamin scarcity on diatom molecular physiology and identification of a cobalamin acquisition protein.</title>
        <authorList>
            <person name="Bertrand E.M."/>
            <person name="Allen A.E."/>
            <person name="Dupont C.L."/>
            <person name="Norden-Krichmar T.M."/>
            <person name="Bai J."/>
            <person name="Valas R.E."/>
            <person name="Saito M.A."/>
        </authorList>
    </citation>
    <scope>NUCLEOTIDE SEQUENCE</scope>
</reference>
<evidence type="ECO:0000313" key="1">
    <source>
        <dbReference type="EMBL" id="AGG56708.1"/>
    </source>
</evidence>
<feature type="non-terminal residue" evidence="1">
    <location>
        <position position="1"/>
    </location>
</feature>
<organism evidence="1">
    <name type="scientific">uncultured phototrophic eukaryote</name>
    <dbReference type="NCBI Taxonomy" id="172788"/>
    <lineage>
        <taxon>Eukaryota</taxon>
        <taxon>environmental samples</taxon>
    </lineage>
</organism>
<dbReference type="AlphaFoldDB" id="M4MB74"/>
<gene>
    <name evidence="1" type="primary">CBA1</name>
</gene>
<name>M4MB74_9EUKA</name>
<feature type="non-terminal residue" evidence="1">
    <location>
        <position position="70"/>
    </location>
</feature>
<proteinExistence type="evidence at transcript level"/>